<evidence type="ECO:0000313" key="2">
    <source>
        <dbReference type="Proteomes" id="UP001200247"/>
    </source>
</evidence>
<reference evidence="1 2" key="1">
    <citation type="submission" date="2021-10" db="EMBL/GenBank/DDBJ databases">
        <title>Whole-genome sequencing analysis of Laribacter hongkongensis: virulence gene profiles, carbohydrate-active enzyme prediction, and antimicrobial resistance characterization.</title>
        <authorList>
            <person name="Yuan P."/>
            <person name="Zhan Y."/>
            <person name="Chen D."/>
        </authorList>
    </citation>
    <scope>NUCLEOTIDE SEQUENCE [LARGE SCALE GENOMIC DNA]</scope>
    <source>
        <strain evidence="1 2">W67</strain>
    </source>
</reference>
<evidence type="ECO:0000313" key="1">
    <source>
        <dbReference type="EMBL" id="MCG9025202.1"/>
    </source>
</evidence>
<dbReference type="AlphaFoldDB" id="A0ABD4SQD9"/>
<dbReference type="RefSeq" id="WP_239893658.1">
    <property type="nucleotide sequence ID" value="NZ_JAJAXM010000006.1"/>
</dbReference>
<sequence>MQISTSCLTNGSEVFLSQKLKTKEKTSAEFPGLSNFTDANTSKEILRVYGGEKKGNFDLAASLYFNTLKTPSSNDKEGGVDDRFRELLVNAANSDPQFAKGYTEQFAYDESFETTGPLVDISGWPVVRYSYTGEIVTDQNMSQFKSKAAEVRAELSSIYQAEKSNGVSDVEIMKKLFQHMDTLPDTYLRILGWEKSQQA</sequence>
<gene>
    <name evidence="1" type="ORF">LH440_04665</name>
</gene>
<name>A0ABD4SQD9_9NEIS</name>
<organism evidence="1 2">
    <name type="scientific">Laribacter hongkongensis</name>
    <dbReference type="NCBI Taxonomy" id="168471"/>
    <lineage>
        <taxon>Bacteria</taxon>
        <taxon>Pseudomonadati</taxon>
        <taxon>Pseudomonadota</taxon>
        <taxon>Betaproteobacteria</taxon>
        <taxon>Neisseriales</taxon>
        <taxon>Aquaspirillaceae</taxon>
        <taxon>Laribacter</taxon>
    </lineage>
</organism>
<dbReference type="Proteomes" id="UP001200247">
    <property type="component" value="Unassembled WGS sequence"/>
</dbReference>
<comment type="caution">
    <text evidence="1">The sequence shown here is derived from an EMBL/GenBank/DDBJ whole genome shotgun (WGS) entry which is preliminary data.</text>
</comment>
<protein>
    <submittedName>
        <fullName evidence="1">Uncharacterized protein</fullName>
    </submittedName>
</protein>
<proteinExistence type="predicted"/>
<accession>A0ABD4SQD9</accession>
<dbReference type="EMBL" id="JAJAXM010000006">
    <property type="protein sequence ID" value="MCG9025202.1"/>
    <property type="molecule type" value="Genomic_DNA"/>
</dbReference>